<accession>A0A8S3V2F4</accession>
<comment type="caution">
    <text evidence="3">The sequence shown here is derived from an EMBL/GenBank/DDBJ whole genome shotgun (WGS) entry which is preliminary data.</text>
</comment>
<dbReference type="AlphaFoldDB" id="A0A8S3V2F4"/>
<proteinExistence type="predicted"/>
<organism evidence="3 4">
    <name type="scientific">Mytilus edulis</name>
    <name type="common">Blue mussel</name>
    <dbReference type="NCBI Taxonomy" id="6550"/>
    <lineage>
        <taxon>Eukaryota</taxon>
        <taxon>Metazoa</taxon>
        <taxon>Spiralia</taxon>
        <taxon>Lophotrochozoa</taxon>
        <taxon>Mollusca</taxon>
        <taxon>Bivalvia</taxon>
        <taxon>Autobranchia</taxon>
        <taxon>Pteriomorphia</taxon>
        <taxon>Mytilida</taxon>
        <taxon>Mytiloidea</taxon>
        <taxon>Mytilidae</taxon>
        <taxon>Mytilinae</taxon>
        <taxon>Mytilus</taxon>
    </lineage>
</organism>
<dbReference type="PANTHER" id="PTHR25462:SF296">
    <property type="entry name" value="MEIOTIC P26, ISOFORM F"/>
    <property type="match status" value="1"/>
</dbReference>
<keyword evidence="1" id="KW-0862">Zinc</keyword>
<keyword evidence="1" id="KW-0863">Zinc-finger</keyword>
<dbReference type="PROSITE" id="PS50119">
    <property type="entry name" value="ZF_BBOX"/>
    <property type="match status" value="1"/>
</dbReference>
<protein>
    <recommendedName>
        <fullName evidence="2">B box-type domain-containing protein</fullName>
    </recommendedName>
</protein>
<keyword evidence="4" id="KW-1185">Reference proteome</keyword>
<evidence type="ECO:0000256" key="1">
    <source>
        <dbReference type="PROSITE-ProRule" id="PRU00024"/>
    </source>
</evidence>
<dbReference type="Proteomes" id="UP000683360">
    <property type="component" value="Unassembled WGS sequence"/>
</dbReference>
<dbReference type="PANTHER" id="PTHR25462">
    <property type="entry name" value="BONUS, ISOFORM C-RELATED"/>
    <property type="match status" value="1"/>
</dbReference>
<reference evidence="3" key="1">
    <citation type="submission" date="2021-03" db="EMBL/GenBank/DDBJ databases">
        <authorList>
            <person name="Bekaert M."/>
        </authorList>
    </citation>
    <scope>NUCLEOTIDE SEQUENCE</scope>
</reference>
<dbReference type="OrthoDB" id="6135363at2759"/>
<sequence length="200" mass="22732">MASSSTVICGVCESQHMTSNADVWCPECDEGLCSECLKHHNASKATRNHGVIPVDNYKQLPPSIADISQYCSQHDRKFQNYCPQHESVCCPLCIHSNHANCVGILSLEKVIQTAKTSVLLESFDQNVKNIKMNIKIVVEDRKQNLVEIQKQKQKFHDEIKQVRNQINEHLYTLEQQIPQDLYAAEKKVKSQIEGLARKTN</sequence>
<dbReference type="CDD" id="cd19757">
    <property type="entry name" value="Bbox1"/>
    <property type="match status" value="1"/>
</dbReference>
<name>A0A8S3V2F4_MYTED</name>
<dbReference type="Gene3D" id="3.30.160.60">
    <property type="entry name" value="Classic Zinc Finger"/>
    <property type="match status" value="1"/>
</dbReference>
<dbReference type="Pfam" id="PF22586">
    <property type="entry name" value="ANCHR-like_BBOX"/>
    <property type="match status" value="1"/>
</dbReference>
<feature type="domain" description="B box-type" evidence="2">
    <location>
        <begin position="4"/>
        <end position="54"/>
    </location>
</feature>
<dbReference type="InterPro" id="IPR047153">
    <property type="entry name" value="TRIM45/56/19-like"/>
</dbReference>
<dbReference type="EMBL" id="CAJPWZ010003098">
    <property type="protein sequence ID" value="CAG2251786.1"/>
    <property type="molecule type" value="Genomic_DNA"/>
</dbReference>
<dbReference type="GO" id="GO:0008270">
    <property type="term" value="F:zinc ion binding"/>
    <property type="evidence" value="ECO:0007669"/>
    <property type="project" value="UniProtKB-KW"/>
</dbReference>
<keyword evidence="1" id="KW-0479">Metal-binding</keyword>
<evidence type="ECO:0000313" key="4">
    <source>
        <dbReference type="Proteomes" id="UP000683360"/>
    </source>
</evidence>
<gene>
    <name evidence="3" type="ORF">MEDL_63413</name>
</gene>
<evidence type="ECO:0000313" key="3">
    <source>
        <dbReference type="EMBL" id="CAG2251786.1"/>
    </source>
</evidence>
<dbReference type="InterPro" id="IPR000315">
    <property type="entry name" value="Znf_B-box"/>
</dbReference>
<evidence type="ECO:0000259" key="2">
    <source>
        <dbReference type="PROSITE" id="PS50119"/>
    </source>
</evidence>